<dbReference type="Pfam" id="PF08666">
    <property type="entry name" value="SAF"/>
    <property type="match status" value="1"/>
</dbReference>
<dbReference type="EMBL" id="FNQV01000010">
    <property type="protein sequence ID" value="SEA48050.1"/>
    <property type="molecule type" value="Genomic_DNA"/>
</dbReference>
<evidence type="ECO:0000259" key="3">
    <source>
        <dbReference type="PROSITE" id="PS50844"/>
    </source>
</evidence>
<dbReference type="PROSITE" id="PS50844">
    <property type="entry name" value="AFP_LIKE"/>
    <property type="match status" value="1"/>
</dbReference>
<dbReference type="SUPFAM" id="SSF51658">
    <property type="entry name" value="Xylose isomerase-like"/>
    <property type="match status" value="1"/>
</dbReference>
<dbReference type="CDD" id="cd11615">
    <property type="entry name" value="SAF_NeuB_like"/>
    <property type="match status" value="1"/>
</dbReference>
<dbReference type="PANTHER" id="PTHR42966">
    <property type="entry name" value="N-ACETYLNEURAMINATE SYNTHASE"/>
    <property type="match status" value="1"/>
</dbReference>
<dbReference type="InterPro" id="IPR013132">
    <property type="entry name" value="PseI/NeuA/B-like_N"/>
</dbReference>
<evidence type="ECO:0000259" key="4">
    <source>
        <dbReference type="PROSITE" id="PS51371"/>
    </source>
</evidence>
<dbReference type="InterPro" id="IPR013785">
    <property type="entry name" value="Aldolase_TIM"/>
</dbReference>
<keyword evidence="6" id="KW-1185">Reference proteome</keyword>
<dbReference type="OrthoDB" id="9814210at2"/>
<gene>
    <name evidence="5" type="ORF">SAMN02910418_01675</name>
</gene>
<dbReference type="SUPFAM" id="SSF51569">
    <property type="entry name" value="Aldolase"/>
    <property type="match status" value="1"/>
</dbReference>
<evidence type="ECO:0000313" key="5">
    <source>
        <dbReference type="EMBL" id="SEA48050.1"/>
    </source>
</evidence>
<dbReference type="Proteomes" id="UP000199288">
    <property type="component" value="Unassembled WGS sequence"/>
</dbReference>
<dbReference type="InterPro" id="IPR013974">
    <property type="entry name" value="SAF"/>
</dbReference>
<dbReference type="SUPFAM" id="SSF51269">
    <property type="entry name" value="AFP III-like domain"/>
    <property type="match status" value="1"/>
</dbReference>
<dbReference type="PROSITE" id="PS51371">
    <property type="entry name" value="CBS"/>
    <property type="match status" value="1"/>
</dbReference>
<dbReference type="Pfam" id="PF00571">
    <property type="entry name" value="CBS"/>
    <property type="match status" value="1"/>
</dbReference>
<dbReference type="InterPro" id="IPR036237">
    <property type="entry name" value="Xyl_isomerase-like_sf"/>
</dbReference>
<protein>
    <submittedName>
        <fullName evidence="5">N-acetylneuraminate synthase</fullName>
    </submittedName>
</protein>
<evidence type="ECO:0000313" key="6">
    <source>
        <dbReference type="Proteomes" id="UP000199288"/>
    </source>
</evidence>
<dbReference type="Gene3D" id="3.20.20.150">
    <property type="entry name" value="Divalent-metal-dependent TIM barrel enzymes"/>
    <property type="match status" value="1"/>
</dbReference>
<dbReference type="Pfam" id="PF03102">
    <property type="entry name" value="NeuB"/>
    <property type="match status" value="1"/>
</dbReference>
<dbReference type="InterPro" id="IPR036732">
    <property type="entry name" value="AFP_Neu5c_C_sf"/>
</dbReference>
<reference evidence="6" key="1">
    <citation type="submission" date="2016-10" db="EMBL/GenBank/DDBJ databases">
        <authorList>
            <person name="Varghese N."/>
            <person name="Submissions S."/>
        </authorList>
    </citation>
    <scope>NUCLEOTIDE SEQUENCE [LARGE SCALE GENOMIC DNA]</scope>
    <source>
        <strain evidence="6">KPR-1</strain>
    </source>
</reference>
<evidence type="ECO:0000256" key="2">
    <source>
        <dbReference type="PROSITE-ProRule" id="PRU00703"/>
    </source>
</evidence>
<organism evidence="5 6">
    <name type="scientific">Bowdeniella nasicola</name>
    <dbReference type="NCBI Taxonomy" id="208480"/>
    <lineage>
        <taxon>Bacteria</taxon>
        <taxon>Bacillati</taxon>
        <taxon>Actinomycetota</taxon>
        <taxon>Actinomycetes</taxon>
        <taxon>Actinomycetales</taxon>
        <taxon>Actinomycetaceae</taxon>
        <taxon>Bowdeniella</taxon>
    </lineage>
</organism>
<dbReference type="InterPro" id="IPR051690">
    <property type="entry name" value="PseI-like"/>
</dbReference>
<sequence>MIIDRNLTPYMVFAEDPIIVALRKMTANKERIVFVVDASGVLLGVLTDGDFRRWVINAPDIDFDVPVLDVANRNPATSRIGVDEKTMREALPNGAMHLPLLDDRGHVMAIAIDRSDELRIGERRIGPGFPAYVIAEIGNNHNGDVDLAKRLVDLAADLGADAVKFQLRDMDSLYRQSGGATEGEDLAAQYTLDLLRKFSLPAEELFAVFDHCRDRGIEVFCTPWDHTSVEDLAAYGVPAFKIASADLTNHELLKDVGSRSIPTIVSTGMSSETEIRESIEVLKNLGTPFALLHCQSMYPAPFKDVNLAYMDKLAEIGECPVGYSGHERGIHVPIAAVARGASIIEKHFTIDKTMEGNDHQVSLLPEEFEQMVRQIREVEEAIGKRDTREVTHGEKINRINLAKSLVAARPITTGQRISAEDVTIKSPGRGLQPNRLTDLVGRRAHRDLQAGDFFFAGDLDDAMPTGRDFTFRRPWGLPVRYHDALQLLQHSSPDFLEFHFSYKDLDIDPADVFDKPLDIGFTTHLPDLFAGDFLVDLASRDEAHWRRSIDEVQRTIDVTRELKKYFPKEERPIMVVTMGGFTMDGHIPPSERIGKYDRITEAVGHLDTDGIRMLAQTLPPYPWLLGGQQYHNLFMDPDDTIRFCEDSGVRLCLDISHSKLSANWLGIPFSEMVEKLAPYSDHLHIVDASGVDGEGDQVGEGEVDWPVLAEQLDRLAPDAPFIPEIWQGHVNNGEGFWVALDRLEEWF</sequence>
<dbReference type="InterPro" id="IPR057736">
    <property type="entry name" value="SAF_PseI/NeuA/NeuB"/>
</dbReference>
<dbReference type="InterPro" id="IPR000644">
    <property type="entry name" value="CBS_dom"/>
</dbReference>
<dbReference type="Gene3D" id="3.90.1210.10">
    <property type="entry name" value="Antifreeze-like/N-acetylneuraminic acid synthase C-terminal domain"/>
    <property type="match status" value="1"/>
</dbReference>
<dbReference type="Gene3D" id="3.10.580.10">
    <property type="entry name" value="CBS-domain"/>
    <property type="match status" value="1"/>
</dbReference>
<dbReference type="Pfam" id="PF01261">
    <property type="entry name" value="AP_endonuc_2"/>
    <property type="match status" value="1"/>
</dbReference>
<dbReference type="Gene3D" id="3.20.20.70">
    <property type="entry name" value="Aldolase class I"/>
    <property type="match status" value="1"/>
</dbReference>
<keyword evidence="1 2" id="KW-0129">CBS domain</keyword>
<dbReference type="PANTHER" id="PTHR42966:SF3">
    <property type="entry name" value="BLR5971 PROTEIN"/>
    <property type="match status" value="1"/>
</dbReference>
<accession>A0A1H4BIV2</accession>
<dbReference type="GO" id="GO:0016051">
    <property type="term" value="P:carbohydrate biosynthetic process"/>
    <property type="evidence" value="ECO:0007669"/>
    <property type="project" value="InterPro"/>
</dbReference>
<dbReference type="AlphaFoldDB" id="A0A1H4BIV2"/>
<feature type="domain" description="AFP-like" evidence="3">
    <location>
        <begin position="404"/>
        <end position="462"/>
    </location>
</feature>
<proteinExistence type="predicted"/>
<name>A0A1H4BIV2_9ACTO</name>
<dbReference type="InterPro" id="IPR006190">
    <property type="entry name" value="SAF_AFP_Neu5Ac"/>
</dbReference>
<dbReference type="RefSeq" id="WP_092564847.1">
    <property type="nucleotide sequence ID" value="NZ_FNQV01000010.1"/>
</dbReference>
<dbReference type="GO" id="GO:0047444">
    <property type="term" value="F:N-acylneuraminate-9-phosphate synthase activity"/>
    <property type="evidence" value="ECO:0007669"/>
    <property type="project" value="TreeGrafter"/>
</dbReference>
<evidence type="ECO:0000256" key="1">
    <source>
        <dbReference type="ARBA" id="ARBA00023122"/>
    </source>
</evidence>
<dbReference type="SMART" id="SM00858">
    <property type="entry name" value="SAF"/>
    <property type="match status" value="1"/>
</dbReference>
<dbReference type="SUPFAM" id="SSF54631">
    <property type="entry name" value="CBS-domain pair"/>
    <property type="match status" value="1"/>
</dbReference>
<dbReference type="InterPro" id="IPR046342">
    <property type="entry name" value="CBS_dom_sf"/>
</dbReference>
<feature type="domain" description="CBS" evidence="4">
    <location>
        <begin position="3"/>
        <end position="61"/>
    </location>
</feature>
<dbReference type="InterPro" id="IPR013022">
    <property type="entry name" value="Xyl_isomerase-like_TIM-brl"/>
</dbReference>